<feature type="domain" description="PNPLA" evidence="9">
    <location>
        <begin position="468"/>
        <end position="646"/>
    </location>
</feature>
<dbReference type="EMBL" id="CMVM020000117">
    <property type="status" value="NOT_ANNOTATED_CDS"/>
    <property type="molecule type" value="Genomic_DNA"/>
</dbReference>
<evidence type="ECO:0000259" key="9">
    <source>
        <dbReference type="PROSITE" id="PS51635"/>
    </source>
</evidence>
<evidence type="ECO:0000256" key="3">
    <source>
        <dbReference type="ARBA" id="ARBA00022801"/>
    </source>
</evidence>
<reference evidence="11" key="1">
    <citation type="submission" date="2013-10" db="EMBL/GenBank/DDBJ databases">
        <title>Genome sequencing of Onchocerca volvulus.</title>
        <authorList>
            <person name="Cotton J."/>
            <person name="Tsai J."/>
            <person name="Stanley E."/>
            <person name="Tracey A."/>
            <person name="Holroyd N."/>
            <person name="Lustigman S."/>
            <person name="Berriman M."/>
        </authorList>
    </citation>
    <scope>NUCLEOTIDE SEQUENCE</scope>
</reference>
<feature type="short sequence motif" description="DGA/G" evidence="8">
    <location>
        <begin position="633"/>
        <end position="635"/>
    </location>
</feature>
<dbReference type="PROSITE" id="PS51635">
    <property type="entry name" value="PNPLA"/>
    <property type="match status" value="1"/>
</dbReference>
<dbReference type="OMA" id="IWKCARY"/>
<feature type="repeat" description="ANK" evidence="7">
    <location>
        <begin position="368"/>
        <end position="400"/>
    </location>
</feature>
<dbReference type="GO" id="GO:2000304">
    <property type="term" value="P:positive regulation of ceramide biosynthetic process"/>
    <property type="evidence" value="ECO:0007669"/>
    <property type="project" value="TreeGrafter"/>
</dbReference>
<dbReference type="GO" id="GO:0047499">
    <property type="term" value="F:calcium-independent phospholipase A2 activity"/>
    <property type="evidence" value="ECO:0007669"/>
    <property type="project" value="InterPro"/>
</dbReference>
<reference evidence="10" key="2">
    <citation type="submission" date="2022-06" db="UniProtKB">
        <authorList>
            <consortium name="EnsemblMetazoa"/>
        </authorList>
    </citation>
    <scope>IDENTIFICATION</scope>
</reference>
<dbReference type="PROSITE" id="PS50297">
    <property type="entry name" value="ANK_REP_REGION"/>
    <property type="match status" value="1"/>
</dbReference>
<dbReference type="Pfam" id="PF12796">
    <property type="entry name" value="Ank_2"/>
    <property type="match status" value="2"/>
</dbReference>
<name>A0A8R1XZK8_ONCVO</name>
<dbReference type="InterPro" id="IPR036770">
    <property type="entry name" value="Ankyrin_rpt-contain_sf"/>
</dbReference>
<feature type="repeat" description="ANK" evidence="7">
    <location>
        <begin position="165"/>
        <end position="197"/>
    </location>
</feature>
<dbReference type="Pfam" id="PF01734">
    <property type="entry name" value="Patatin"/>
    <property type="match status" value="1"/>
</dbReference>
<evidence type="ECO:0000313" key="11">
    <source>
        <dbReference type="Proteomes" id="UP000024404"/>
    </source>
</evidence>
<dbReference type="EnsemblMetazoa" id="OVOC3529.2">
    <property type="protein sequence ID" value="OVOC3529.2"/>
    <property type="gene ID" value="WBGene00240338"/>
</dbReference>
<keyword evidence="8" id="KW-0442">Lipid degradation</keyword>
<keyword evidence="3 8" id="KW-0378">Hydrolase</keyword>
<dbReference type="SUPFAM" id="SSF52151">
    <property type="entry name" value="FabD/lysophospholipase-like"/>
    <property type="match status" value="1"/>
</dbReference>
<dbReference type="EnsemblMetazoa" id="OVOC3529.1">
    <property type="protein sequence ID" value="OVOC3529.1"/>
    <property type="gene ID" value="WBGene00240338"/>
</dbReference>
<organism evidence="10 11">
    <name type="scientific">Onchocerca volvulus</name>
    <dbReference type="NCBI Taxonomy" id="6282"/>
    <lineage>
        <taxon>Eukaryota</taxon>
        <taxon>Metazoa</taxon>
        <taxon>Ecdysozoa</taxon>
        <taxon>Nematoda</taxon>
        <taxon>Chromadorea</taxon>
        <taxon>Rhabditida</taxon>
        <taxon>Spirurina</taxon>
        <taxon>Spiruromorpha</taxon>
        <taxon>Filarioidea</taxon>
        <taxon>Onchocercidae</taxon>
        <taxon>Onchocerca</taxon>
    </lineage>
</organism>
<evidence type="ECO:0000256" key="4">
    <source>
        <dbReference type="ARBA" id="ARBA00023043"/>
    </source>
</evidence>
<dbReference type="Gene3D" id="1.25.40.20">
    <property type="entry name" value="Ankyrin repeat-containing domain"/>
    <property type="match status" value="2"/>
</dbReference>
<keyword evidence="4 7" id="KW-0040">ANK repeat</keyword>
<dbReference type="SMART" id="SM00248">
    <property type="entry name" value="ANK"/>
    <property type="match status" value="7"/>
</dbReference>
<sequence>MFDILKKVRDVAATRNCEAMVNACGRAVAAVLTSKSEKVEIINASKLKTLKKCDDSYTFTLYVDKPKDGTYYVIYLPRALKVWRTRQRDEAESLKDQLNSLKFLVTILEKINSKLFAAELEQLRNSVIKNPSFNDIHHAAACNFPTVIIELCKSRPNIINEASIDGYYPLLIAVENNAKEAVQILVSLGAYTTKQDCHSRNAVHYAAKNNPEILQLLTEAPDFSDAIDVIDENGLSPLCLAIYSAKSKCVELLLDANCSLGPFPSGPLGAMVAVAASSSDLSKIIDLLLKRAPQLLIEEINGSSNILHEKLESKFLHHILGDLGDVININVRNDLNETPLYCAVARNDLSQSFALLVYNADVNIANYRGDTPLHVSAMNGNVKLVKLLLCFGASVQLKNDLGKTALDVALDVGGNNAEIMECLRLFVDSLSVIRPVSNDVLSDLMQERALEERHQMTSKQKQRLINVISFDGGGIRGLILLQILLHIEQLLGHSIMEHFQWLCGTSTGAIIALGLVKGYSLKHCQSLYLRMKDELFVGGRPYSEKIIEGFLCEIFGEETTMAQLGPKKVIVTASYVRKNPPQLKLFRNYTLPISKAENEALGYDNPCENLIWKCARYSSAAPTFFTPKDNFVDGGLMSNNPTLDLLSNIHTYNAACIKAASYSFNSFQLQKGNMKKETVQIGCILSLGAGQAPSEELGSMKWNFNLPGDFVEGVSMFQNLMNLKNLLVEQITASNGPCVTRARSWAHDQSIPFFRFSPLLSSHVELDEKNNEAIVGFLWDTEKYLRTDGRYDAETLANYLKSL</sequence>
<feature type="active site" description="Nucleophile" evidence="8">
    <location>
        <position position="506"/>
    </location>
</feature>
<feature type="short sequence motif" description="GXSXG" evidence="8">
    <location>
        <begin position="504"/>
        <end position="508"/>
    </location>
</feature>
<evidence type="ECO:0000256" key="7">
    <source>
        <dbReference type="PROSITE-ProRule" id="PRU00023"/>
    </source>
</evidence>
<dbReference type="GO" id="GO:0005739">
    <property type="term" value="C:mitochondrion"/>
    <property type="evidence" value="ECO:0007669"/>
    <property type="project" value="TreeGrafter"/>
</dbReference>
<evidence type="ECO:0000256" key="6">
    <source>
        <dbReference type="ARBA" id="ARBA00023422"/>
    </source>
</evidence>
<dbReference type="GO" id="GO:0052816">
    <property type="term" value="F:long-chain fatty acyl-CoA hydrolase activity"/>
    <property type="evidence" value="ECO:0007669"/>
    <property type="project" value="TreeGrafter"/>
</dbReference>
<dbReference type="EC" id="3.1.1.4" evidence="1"/>
<dbReference type="PROSITE" id="PS50088">
    <property type="entry name" value="ANK_REPEAT"/>
    <property type="match status" value="2"/>
</dbReference>
<evidence type="ECO:0000256" key="8">
    <source>
        <dbReference type="PROSITE-ProRule" id="PRU01161"/>
    </source>
</evidence>
<evidence type="ECO:0000313" key="10">
    <source>
        <dbReference type="EnsemblMetazoa" id="OVOC3529.2"/>
    </source>
</evidence>
<feature type="short sequence motif" description="GXGXXG" evidence="8">
    <location>
        <begin position="472"/>
        <end position="477"/>
    </location>
</feature>
<dbReference type="InterPro" id="IPR047148">
    <property type="entry name" value="PLPL9"/>
</dbReference>
<dbReference type="PANTHER" id="PTHR24139">
    <property type="entry name" value="CALCIUM-INDEPENDENT PHOSPHOLIPASE A2"/>
    <property type="match status" value="1"/>
</dbReference>
<dbReference type="InterPro" id="IPR002110">
    <property type="entry name" value="Ankyrin_rpt"/>
</dbReference>
<proteinExistence type="predicted"/>
<feature type="active site" description="Proton acceptor" evidence="8">
    <location>
        <position position="633"/>
    </location>
</feature>
<protein>
    <recommendedName>
        <fullName evidence="1">phospholipase A2</fullName>
        <ecNumber evidence="1">3.1.1.4</ecNumber>
    </recommendedName>
</protein>
<evidence type="ECO:0000256" key="2">
    <source>
        <dbReference type="ARBA" id="ARBA00022737"/>
    </source>
</evidence>
<dbReference type="SUPFAM" id="SSF48403">
    <property type="entry name" value="Ankyrin repeat"/>
    <property type="match status" value="1"/>
</dbReference>
<evidence type="ECO:0000256" key="1">
    <source>
        <dbReference type="ARBA" id="ARBA00013278"/>
    </source>
</evidence>
<comment type="catalytic activity">
    <reaction evidence="6">
        <text>a 1,2-diacyl-sn-glycero-3-phosphocholine + H2O = a 1-acyl-sn-glycero-3-phosphocholine + a fatty acid + H(+)</text>
        <dbReference type="Rhea" id="RHEA:15801"/>
        <dbReference type="ChEBI" id="CHEBI:15377"/>
        <dbReference type="ChEBI" id="CHEBI:15378"/>
        <dbReference type="ChEBI" id="CHEBI:28868"/>
        <dbReference type="ChEBI" id="CHEBI:57643"/>
        <dbReference type="ChEBI" id="CHEBI:58168"/>
        <dbReference type="EC" id="3.1.1.4"/>
    </reaction>
    <physiologicalReaction direction="left-to-right" evidence="6">
        <dbReference type="Rhea" id="RHEA:15802"/>
    </physiologicalReaction>
</comment>
<dbReference type="AlphaFoldDB" id="A0A8R1XZK8"/>
<keyword evidence="5 8" id="KW-0443">Lipid metabolism</keyword>
<accession>A0A8R1XZK8</accession>
<dbReference type="InterPro" id="IPR016035">
    <property type="entry name" value="Acyl_Trfase/lysoPLipase"/>
</dbReference>
<evidence type="ECO:0000256" key="5">
    <source>
        <dbReference type="ARBA" id="ARBA00023098"/>
    </source>
</evidence>
<keyword evidence="11" id="KW-1185">Reference proteome</keyword>
<keyword evidence="2" id="KW-0677">Repeat</keyword>
<dbReference type="InterPro" id="IPR002641">
    <property type="entry name" value="PNPLA_dom"/>
</dbReference>
<dbReference type="Proteomes" id="UP000024404">
    <property type="component" value="Unassembled WGS sequence"/>
</dbReference>
<dbReference type="PANTHER" id="PTHR24139:SF34">
    <property type="entry name" value="85_88 KDA CALCIUM-INDEPENDENT PHOSPHOLIPASE A2"/>
    <property type="match status" value="1"/>
</dbReference>
<dbReference type="GO" id="GO:0016042">
    <property type="term" value="P:lipid catabolic process"/>
    <property type="evidence" value="ECO:0007669"/>
    <property type="project" value="UniProtKB-UniRule"/>
</dbReference>
<dbReference type="Gene3D" id="3.40.1090.10">
    <property type="entry name" value="Cytosolic phospholipase A2 catalytic domain"/>
    <property type="match status" value="1"/>
</dbReference>